<feature type="compositionally biased region" description="Basic and acidic residues" evidence="1">
    <location>
        <begin position="48"/>
        <end position="57"/>
    </location>
</feature>
<reference evidence="2" key="1">
    <citation type="submission" date="2020-03" db="EMBL/GenBank/DDBJ databases">
        <authorList>
            <person name="Weist P."/>
        </authorList>
    </citation>
    <scope>NUCLEOTIDE SEQUENCE</scope>
</reference>
<protein>
    <submittedName>
        <fullName evidence="2">Uncharacterized protein</fullName>
    </submittedName>
</protein>
<sequence>MAEHEGGSGRWRCCVQTEPLESKRVRGQVQPRLSVEITACKDKMHRSSKGDLRDSRRFYHPPPASIPPGGNKATTGKGGKGAIEPAGEEKRLSPVNRHPASIGSSSPRREDSQQRTGDVRCIDIPPCSPS</sequence>
<comment type="caution">
    <text evidence="2">The sequence shown here is derived from an EMBL/GenBank/DDBJ whole genome shotgun (WGS) entry which is preliminary data.</text>
</comment>
<feature type="region of interest" description="Disordered" evidence="1">
    <location>
        <begin position="1"/>
        <end position="130"/>
    </location>
</feature>
<evidence type="ECO:0000256" key="1">
    <source>
        <dbReference type="SAM" id="MobiDB-lite"/>
    </source>
</evidence>
<name>A0A9N7UCG9_PLEPL</name>
<organism evidence="2 3">
    <name type="scientific">Pleuronectes platessa</name>
    <name type="common">European plaice</name>
    <dbReference type="NCBI Taxonomy" id="8262"/>
    <lineage>
        <taxon>Eukaryota</taxon>
        <taxon>Metazoa</taxon>
        <taxon>Chordata</taxon>
        <taxon>Craniata</taxon>
        <taxon>Vertebrata</taxon>
        <taxon>Euteleostomi</taxon>
        <taxon>Actinopterygii</taxon>
        <taxon>Neopterygii</taxon>
        <taxon>Teleostei</taxon>
        <taxon>Neoteleostei</taxon>
        <taxon>Acanthomorphata</taxon>
        <taxon>Carangaria</taxon>
        <taxon>Pleuronectiformes</taxon>
        <taxon>Pleuronectoidei</taxon>
        <taxon>Pleuronectidae</taxon>
        <taxon>Pleuronectes</taxon>
    </lineage>
</organism>
<proteinExistence type="predicted"/>
<dbReference type="EMBL" id="CADEAL010000974">
    <property type="protein sequence ID" value="CAB1427513.1"/>
    <property type="molecule type" value="Genomic_DNA"/>
</dbReference>
<gene>
    <name evidence="2" type="ORF">PLEPLA_LOCUS15453</name>
</gene>
<feature type="compositionally biased region" description="Basic and acidic residues" evidence="1">
    <location>
        <begin position="107"/>
        <end position="121"/>
    </location>
</feature>
<evidence type="ECO:0000313" key="3">
    <source>
        <dbReference type="Proteomes" id="UP001153269"/>
    </source>
</evidence>
<dbReference type="Proteomes" id="UP001153269">
    <property type="component" value="Unassembled WGS sequence"/>
</dbReference>
<evidence type="ECO:0000313" key="2">
    <source>
        <dbReference type="EMBL" id="CAB1427513.1"/>
    </source>
</evidence>
<accession>A0A9N7UCG9</accession>
<dbReference type="AlphaFoldDB" id="A0A9N7UCG9"/>
<keyword evidence="3" id="KW-1185">Reference proteome</keyword>